<dbReference type="STRING" id="933059.SAMN04488103_10415"/>
<dbReference type="Gene3D" id="3.40.50.1170">
    <property type="entry name" value="L-asparaginase, N-terminal domain"/>
    <property type="match status" value="1"/>
</dbReference>
<dbReference type="Gene3D" id="3.40.50.40">
    <property type="match status" value="1"/>
</dbReference>
<feature type="active site" description="O-isoaspartyl threonine intermediate" evidence="1">
    <location>
        <position position="11"/>
    </location>
</feature>
<dbReference type="InterPro" id="IPR037152">
    <property type="entry name" value="L-asparaginase_N_sf"/>
</dbReference>
<evidence type="ECO:0000256" key="2">
    <source>
        <dbReference type="PIRSR" id="PIRSR001220-2"/>
    </source>
</evidence>
<evidence type="ECO:0000259" key="3">
    <source>
        <dbReference type="Pfam" id="PF00710"/>
    </source>
</evidence>
<dbReference type="InterPro" id="IPR036152">
    <property type="entry name" value="Asp/glu_Ase-like_sf"/>
</dbReference>
<dbReference type="SUPFAM" id="SSF53774">
    <property type="entry name" value="Glutaminase/Asparaginase"/>
    <property type="match status" value="1"/>
</dbReference>
<keyword evidence="6" id="KW-1185">Reference proteome</keyword>
<dbReference type="SMART" id="SM00870">
    <property type="entry name" value="Asparaginase"/>
    <property type="match status" value="1"/>
</dbReference>
<dbReference type="Proteomes" id="UP000198761">
    <property type="component" value="Unassembled WGS sequence"/>
</dbReference>
<feature type="binding site" evidence="2">
    <location>
        <begin position="82"/>
        <end position="83"/>
    </location>
    <ligand>
        <name>substrate</name>
    </ligand>
</feature>
<proteinExistence type="predicted"/>
<sequence>MTLLLIHTGGTIGMSDSPQGLTPEAGLVEATVAALLPAGVRLQTEVFAPLIDSADMGPTGWNRILAAIHAAPGADVIVTHGTDTMAFTGAALAQALAGSGRRVVLCGAMQPLGTGGDAEGNLHLAMGAARSAPAGVWLAFAGELLPAEGLAKIDSHADSAFRALPQAPLPARPPKAAPFGAARVAVLTLSPGLPAALLRAALAELDGAVLRVYGAGTSMNDPAVLAALADAVARGVRLRAVSQCLSGGLAPGAYAAGAGLWAAGIENGGLETTEAALVRLMLDLSA</sequence>
<dbReference type="InterPro" id="IPR027474">
    <property type="entry name" value="L-asparaginase_N"/>
</dbReference>
<dbReference type="InterPro" id="IPR027473">
    <property type="entry name" value="L-asparaginase_C"/>
</dbReference>
<dbReference type="Pfam" id="PF17763">
    <property type="entry name" value="Asparaginase_C"/>
    <property type="match status" value="1"/>
</dbReference>
<gene>
    <name evidence="5" type="ORF">SAMN04488103_10415</name>
</gene>
<dbReference type="EMBL" id="FOCE01000004">
    <property type="protein sequence ID" value="SEN24529.1"/>
    <property type="molecule type" value="Genomic_DNA"/>
</dbReference>
<evidence type="ECO:0000256" key="1">
    <source>
        <dbReference type="PIRSR" id="PIRSR001220-1"/>
    </source>
</evidence>
<dbReference type="PANTHER" id="PTHR11707">
    <property type="entry name" value="L-ASPARAGINASE"/>
    <property type="match status" value="1"/>
</dbReference>
<feature type="domain" description="Asparaginase/glutaminase C-terminal" evidence="4">
    <location>
        <begin position="183"/>
        <end position="285"/>
    </location>
</feature>
<feature type="domain" description="L-asparaginase N-terminal" evidence="3">
    <location>
        <begin position="3"/>
        <end position="169"/>
    </location>
</feature>
<dbReference type="Pfam" id="PF00710">
    <property type="entry name" value="Asparaginase"/>
    <property type="match status" value="1"/>
</dbReference>
<dbReference type="PROSITE" id="PS51732">
    <property type="entry name" value="ASN_GLN_ASE_3"/>
    <property type="match status" value="1"/>
</dbReference>
<accession>A0A1H8EYJ5</accession>
<evidence type="ECO:0000313" key="5">
    <source>
        <dbReference type="EMBL" id="SEN24529.1"/>
    </source>
</evidence>
<dbReference type="AlphaFoldDB" id="A0A1H8EYJ5"/>
<dbReference type="GO" id="GO:0004067">
    <property type="term" value="F:asparaginase activity"/>
    <property type="evidence" value="ECO:0007669"/>
    <property type="project" value="UniProtKB-UniRule"/>
</dbReference>
<evidence type="ECO:0000313" key="6">
    <source>
        <dbReference type="Proteomes" id="UP000198761"/>
    </source>
</evidence>
<dbReference type="PIRSF" id="PIRSF001220">
    <property type="entry name" value="L-ASNase_gatD"/>
    <property type="match status" value="1"/>
</dbReference>
<organism evidence="5 6">
    <name type="scientific">Gemmobacter aquatilis</name>
    <dbReference type="NCBI Taxonomy" id="933059"/>
    <lineage>
        <taxon>Bacteria</taxon>
        <taxon>Pseudomonadati</taxon>
        <taxon>Pseudomonadota</taxon>
        <taxon>Alphaproteobacteria</taxon>
        <taxon>Rhodobacterales</taxon>
        <taxon>Paracoccaceae</taxon>
        <taxon>Gemmobacter</taxon>
    </lineage>
</organism>
<protein>
    <submittedName>
        <fullName evidence="5">L-asparaginase</fullName>
    </submittedName>
</protein>
<reference evidence="5 6" key="1">
    <citation type="submission" date="2016-10" db="EMBL/GenBank/DDBJ databases">
        <authorList>
            <person name="de Groot N.N."/>
        </authorList>
    </citation>
    <scope>NUCLEOTIDE SEQUENCE [LARGE SCALE GENOMIC DNA]</scope>
    <source>
        <strain evidence="5 6">DSM 3857</strain>
    </source>
</reference>
<dbReference type="InterPro" id="IPR040919">
    <property type="entry name" value="Asparaginase_C"/>
</dbReference>
<evidence type="ECO:0000259" key="4">
    <source>
        <dbReference type="Pfam" id="PF17763"/>
    </source>
</evidence>
<dbReference type="PANTHER" id="PTHR11707:SF28">
    <property type="entry name" value="60 KDA LYSOPHOSPHOLIPASE"/>
    <property type="match status" value="1"/>
</dbReference>
<dbReference type="RefSeq" id="WP_091300274.1">
    <property type="nucleotide sequence ID" value="NZ_FOCE01000004.1"/>
</dbReference>
<dbReference type="PIRSF" id="PIRSF500176">
    <property type="entry name" value="L_ASNase"/>
    <property type="match status" value="1"/>
</dbReference>
<feature type="binding site" evidence="2">
    <location>
        <position position="53"/>
    </location>
    <ligand>
        <name>substrate</name>
    </ligand>
</feature>
<dbReference type="InterPro" id="IPR006034">
    <property type="entry name" value="Asparaginase/glutaminase-like"/>
</dbReference>
<dbReference type="PRINTS" id="PR00139">
    <property type="entry name" value="ASNGLNASE"/>
</dbReference>
<dbReference type="OrthoDB" id="9788068at2"/>
<name>A0A1H8EYJ5_9RHOB</name>